<dbReference type="eggNOG" id="ENOG50303R9">
    <property type="taxonomic scope" value="Bacteria"/>
</dbReference>
<feature type="transmembrane region" description="Helical" evidence="1">
    <location>
        <begin position="6"/>
        <end position="22"/>
    </location>
</feature>
<dbReference type="RefSeq" id="WP_013203257.1">
    <property type="nucleotide sequence ID" value="NC_014306.1"/>
</dbReference>
<dbReference type="EMBL" id="FP236843">
    <property type="protein sequence ID" value="CAX60772.1"/>
    <property type="molecule type" value="Genomic_DNA"/>
</dbReference>
<dbReference type="STRING" id="634500.EbC_32410"/>
<organism evidence="3">
    <name type="scientific">Erwinia billingiae (strain Eb661)</name>
    <dbReference type="NCBI Taxonomy" id="634500"/>
    <lineage>
        <taxon>Bacteria</taxon>
        <taxon>Pseudomonadati</taxon>
        <taxon>Pseudomonadota</taxon>
        <taxon>Gammaproteobacteria</taxon>
        <taxon>Enterobacterales</taxon>
        <taxon>Erwiniaceae</taxon>
        <taxon>Erwinia</taxon>
    </lineage>
</organism>
<dbReference type="HOGENOM" id="CLU_087880_0_0_6"/>
<keyword evidence="1" id="KW-0472">Membrane</keyword>
<accession>D8MVB5</accession>
<sequence>MSQATLISFISGLLVVLFLAWLSKRGSLSKAKAVLLAFMLLFAGNLYYFGFVAPQQQQEARLAAAEQRLATLPVYRTIKDQQPALYQTLDQEFIRALREGNSEQQALERLRPMLSDLLNQRISYAGDRQLHDYMAVALEEMKVIRQKDSALCFKYLFPQVEGGVNTAEILPKALIDKEMASIDDFLLHSHGAQQQVDVAKGRAALQTIVRSLYGKWGSDLQTLNSPAEAGSDKGKLCDMTIDLYQSVLALPVNNSADVLRIILDGNAN</sequence>
<evidence type="ECO:0000313" key="2">
    <source>
        <dbReference type="EMBL" id="CAX60772.1"/>
    </source>
</evidence>
<dbReference type="AlphaFoldDB" id="D8MVB5"/>
<proteinExistence type="predicted"/>
<name>D8MVB5_ERWBE</name>
<feature type="transmembrane region" description="Helical" evidence="1">
    <location>
        <begin position="34"/>
        <end position="53"/>
    </location>
</feature>
<evidence type="ECO:0000313" key="3">
    <source>
        <dbReference type="Proteomes" id="UP000008793"/>
    </source>
</evidence>
<protein>
    <submittedName>
        <fullName evidence="2">Conserved uncharacterized protein</fullName>
    </submittedName>
</protein>
<dbReference type="Proteomes" id="UP000008793">
    <property type="component" value="Chromosome"/>
</dbReference>
<evidence type="ECO:0000256" key="1">
    <source>
        <dbReference type="SAM" id="Phobius"/>
    </source>
</evidence>
<keyword evidence="3" id="KW-1185">Reference proteome</keyword>
<keyword evidence="1" id="KW-0812">Transmembrane</keyword>
<keyword evidence="1" id="KW-1133">Transmembrane helix</keyword>
<dbReference type="KEGG" id="ebi:EbC_32410"/>
<gene>
    <name evidence="2" type="ordered locus">EbC_32410</name>
</gene>
<dbReference type="GeneID" id="90513195"/>
<reference evidence="2 3" key="1">
    <citation type="journal article" date="2010" name="BMC Genomics">
        <title>Genome comparison of the epiphytic bacteria Erwinia billingiae and E. tasmaniensis with the pear pathogen E. pyrifoliae.</title>
        <authorList>
            <person name="Kube M."/>
            <person name="Migdoll A.M."/>
            <person name="Gehring I."/>
            <person name="Heitmann K."/>
            <person name="Mayer Y."/>
            <person name="Kuhl H."/>
            <person name="Knaust F."/>
            <person name="Geider K."/>
            <person name="Reinhardt R."/>
        </authorList>
    </citation>
    <scope>NUCLEOTIDE SEQUENCE [LARGE SCALE GENOMIC DNA]</scope>
    <source>
        <strain evidence="2 3">Eb661</strain>
    </source>
</reference>